<sequence length="78" mass="8478">MAGSTFDFELVADDKASGVIRQIEGDLSRLRPTLKDASEGLRLGGDETISGWALIGDKLRDISDFAREAFKVLGMIPH</sequence>
<accession>A0A939SP02</accession>
<protein>
    <submittedName>
        <fullName evidence="1">Uncharacterized protein</fullName>
    </submittedName>
</protein>
<name>A0A939SP02_PRORE</name>
<organism evidence="1 2">
    <name type="scientific">Providencia rettgeri</name>
    <dbReference type="NCBI Taxonomy" id="587"/>
    <lineage>
        <taxon>Bacteria</taxon>
        <taxon>Pseudomonadati</taxon>
        <taxon>Pseudomonadota</taxon>
        <taxon>Gammaproteobacteria</taxon>
        <taxon>Enterobacterales</taxon>
        <taxon>Morganellaceae</taxon>
        <taxon>Providencia</taxon>
    </lineage>
</organism>
<reference evidence="1" key="1">
    <citation type="submission" date="2021-03" db="EMBL/GenBank/DDBJ databases">
        <title>Molecular epidemiology and mechanisms of colistin and carbapenem resistance in Enterobacteriaceae from clinical isolates, the environment and porcine samples in Pretoria, South Africa.</title>
        <authorList>
            <person name="Bogoshi D."/>
            <person name="Mbelle N.M."/>
            <person name="Naidoo V."/>
            <person name="Osei Sekyere J."/>
        </authorList>
    </citation>
    <scope>NUCLEOTIDE SEQUENCE</scope>
    <source>
        <strain evidence="1">C052</strain>
    </source>
</reference>
<gene>
    <name evidence="1" type="ORF">J4727_05370</name>
</gene>
<dbReference type="AlphaFoldDB" id="A0A939SP02"/>
<evidence type="ECO:0000313" key="2">
    <source>
        <dbReference type="Proteomes" id="UP000664477"/>
    </source>
</evidence>
<dbReference type="Proteomes" id="UP000664477">
    <property type="component" value="Unassembled WGS sequence"/>
</dbReference>
<proteinExistence type="predicted"/>
<dbReference type="EMBL" id="JAGETQ010000017">
    <property type="protein sequence ID" value="MBO1916002.1"/>
    <property type="molecule type" value="Genomic_DNA"/>
</dbReference>
<comment type="caution">
    <text evidence="1">The sequence shown here is derived from an EMBL/GenBank/DDBJ whole genome shotgun (WGS) entry which is preliminary data.</text>
</comment>
<evidence type="ECO:0000313" key="1">
    <source>
        <dbReference type="EMBL" id="MBO1916002.1"/>
    </source>
</evidence>